<reference evidence="1" key="2">
    <citation type="journal article" date="2010" name="Science">
        <title>The genome of the Western clawed frog Xenopus tropicalis.</title>
        <authorList>
            <person name="Hellsten U."/>
            <person name="Harland R.M."/>
            <person name="Gilchrist M.J."/>
            <person name="Hendrix D."/>
            <person name="Jurka J."/>
            <person name="Kapitonov V."/>
            <person name="Ovcharenko I."/>
            <person name="Putnam N.H."/>
            <person name="Shu S."/>
            <person name="Taher L."/>
            <person name="Blitz I.L."/>
            <person name="Blumberg B."/>
            <person name="Dichmann D.S."/>
            <person name="Dubchak I."/>
            <person name="Amaya E."/>
            <person name="Detter J.C."/>
            <person name="Fletcher R."/>
            <person name="Gerhard D.S."/>
            <person name="Goodstein D."/>
            <person name="Graves T."/>
            <person name="Grigoriev I.V."/>
            <person name="Grimwood J."/>
            <person name="Kawashima T."/>
            <person name="Lindquist E."/>
            <person name="Lucas S.M."/>
            <person name="Mead P.E."/>
            <person name="Mitros T."/>
            <person name="Ogino H."/>
            <person name="Ohta Y."/>
            <person name="Poliakov A.V."/>
            <person name="Pollet N."/>
            <person name="Robert J."/>
            <person name="Salamov A."/>
            <person name="Sater A.K."/>
            <person name="Schmutz J."/>
            <person name="Terry A."/>
            <person name="Vize P.D."/>
            <person name="Warren W.C."/>
            <person name="Wells D."/>
            <person name="Wills A."/>
            <person name="Wilson R.K."/>
            <person name="Zimmerman L.B."/>
            <person name="Zorn A.M."/>
            <person name="Grainger R."/>
            <person name="Grammer T."/>
            <person name="Khokha M.K."/>
            <person name="Richardson P.M."/>
            <person name="Rokhsar D.S."/>
        </authorList>
    </citation>
    <scope>NUCLEOTIDE SEQUENCE [LARGE SCALE GENOMIC DNA]</scope>
    <source>
        <strain evidence="1">Nigerian</strain>
    </source>
</reference>
<dbReference type="AlphaFoldDB" id="A0A1B8XY87"/>
<reference evidence="1" key="1">
    <citation type="submission" date="2009-11" db="EMBL/GenBank/DDBJ databases">
        <authorList>
            <consortium name="US DOE Joint Genome Institute (JGI-PGF)"/>
            <person name="Ottilar R."/>
            <person name="Schmutz J."/>
            <person name="Salamov A."/>
            <person name="Cheng J.F."/>
            <person name="Lucas S."/>
            <person name="Pitluck S."/>
            <person name="Gundlach H."/>
            <person name="Guo Y."/>
            <person name="Haberer G."/>
            <person name="Nasrallah J."/>
            <person name="Mayer K.F.X."/>
            <person name="van de Peer Y."/>
            <person name="Weigel D."/>
            <person name="Grigoriev I.V."/>
        </authorList>
    </citation>
    <scope>NUCLEOTIDE SEQUENCE</scope>
    <source>
        <strain evidence="1">Nigerian</strain>
    </source>
</reference>
<evidence type="ECO:0000313" key="1">
    <source>
        <dbReference type="EMBL" id="OCA15629.1"/>
    </source>
</evidence>
<proteinExistence type="predicted"/>
<name>A0A1B8XY87_XENTR</name>
<feature type="non-terminal residue" evidence="1">
    <location>
        <position position="82"/>
    </location>
</feature>
<protein>
    <submittedName>
        <fullName evidence="1">Uncharacterized protein</fullName>
    </submittedName>
</protein>
<dbReference type="EMBL" id="KV460776">
    <property type="protein sequence ID" value="OCA15629.1"/>
    <property type="molecule type" value="Genomic_DNA"/>
</dbReference>
<accession>A0A1B8XY87</accession>
<reference evidence="1" key="3">
    <citation type="submission" date="2016-05" db="EMBL/GenBank/DDBJ databases">
        <title>WGS assembly of Xenopus tropicalis.</title>
        <authorList>
            <person name="Sessions A."/>
            <person name="Jenkins J."/>
            <person name="Mitros T."/>
            <person name="Lyons J.T."/>
            <person name="Dichmann D.S."/>
            <person name="Robert J."/>
            <person name="Harland R.M."/>
            <person name="Rokhsar D.S."/>
        </authorList>
    </citation>
    <scope>NUCLEOTIDE SEQUENCE</scope>
    <source>
        <strain evidence="1">Nigerian</strain>
    </source>
</reference>
<sequence length="82" mass="8988">MADIPARGFNDWLEQYVTWGNRERDGEELNHQQASAGSNGSCSFSLVPCVSWTASTGRLCGDCYGSCAGGEWLQQAEQPRGW</sequence>
<organism evidence="1">
    <name type="scientific">Xenopus tropicalis</name>
    <name type="common">Western clawed frog</name>
    <name type="synonym">Silurana tropicalis</name>
    <dbReference type="NCBI Taxonomy" id="8364"/>
    <lineage>
        <taxon>Eukaryota</taxon>
        <taxon>Metazoa</taxon>
        <taxon>Chordata</taxon>
        <taxon>Craniata</taxon>
        <taxon>Vertebrata</taxon>
        <taxon>Euteleostomi</taxon>
        <taxon>Amphibia</taxon>
        <taxon>Batrachia</taxon>
        <taxon>Anura</taxon>
        <taxon>Pipoidea</taxon>
        <taxon>Pipidae</taxon>
        <taxon>Xenopodinae</taxon>
        <taxon>Xenopus</taxon>
        <taxon>Silurana</taxon>
    </lineage>
</organism>
<gene>
    <name evidence="1" type="ORF">XENTR_v90029586mg</name>
</gene>